<dbReference type="RefSeq" id="WP_072961705.1">
    <property type="nucleotide sequence ID" value="NZ_FQUT01000012.1"/>
</dbReference>
<dbReference type="OrthoDB" id="1030341at2"/>
<gene>
    <name evidence="1" type="ORF">SAMN05443633_11263</name>
</gene>
<protein>
    <submittedName>
        <fullName evidence="1">PRTRC system protein B</fullName>
    </submittedName>
</protein>
<dbReference type="STRING" id="1416778.SAMN05443633_11263"/>
<organism evidence="1 2">
    <name type="scientific">Chryseobacterium arachidis</name>
    <dbReference type="NCBI Taxonomy" id="1416778"/>
    <lineage>
        <taxon>Bacteria</taxon>
        <taxon>Pseudomonadati</taxon>
        <taxon>Bacteroidota</taxon>
        <taxon>Flavobacteriia</taxon>
        <taxon>Flavobacteriales</taxon>
        <taxon>Weeksellaceae</taxon>
        <taxon>Chryseobacterium group</taxon>
        <taxon>Chryseobacterium</taxon>
    </lineage>
</organism>
<dbReference type="EMBL" id="FQUT01000012">
    <property type="protein sequence ID" value="SHG25161.1"/>
    <property type="molecule type" value="Genomic_DNA"/>
</dbReference>
<name>A0A1M5IA82_9FLAO</name>
<sequence length="235" mass="26630">MKDITNSFRSYFYPTTALVFYQNDGALNETYVEHFDMEDGKPVNPHPLSTEAAKRLATALQVDEDKINLLKSDGILQNNVLSFDAKKSAIIWYTKSQLKQLHFSDGLGIKSGKANVPPLVWKADKDSLQIFALASNRKPTLKSDLHYAPFFNIYQDGSVCMGTVSINTSETGSLKELMSLWENYFFNSYFSHLMADHNPVNGNCVLLWESLIDTDKQFPTDMLIKTNKKLKDILL</sequence>
<dbReference type="InterPro" id="IPR032787">
    <property type="entry name" value="Prok-E2_D"/>
</dbReference>
<keyword evidence="2" id="KW-1185">Reference proteome</keyword>
<dbReference type="AlphaFoldDB" id="A0A1M5IA82"/>
<dbReference type="Pfam" id="PF14460">
    <property type="entry name" value="Prok-E2_D"/>
    <property type="match status" value="1"/>
</dbReference>
<accession>A0A1M5IA82</accession>
<evidence type="ECO:0000313" key="1">
    <source>
        <dbReference type="EMBL" id="SHG25161.1"/>
    </source>
</evidence>
<reference evidence="2" key="1">
    <citation type="submission" date="2016-11" db="EMBL/GenBank/DDBJ databases">
        <authorList>
            <person name="Varghese N."/>
            <person name="Submissions S."/>
        </authorList>
    </citation>
    <scope>NUCLEOTIDE SEQUENCE [LARGE SCALE GENOMIC DNA]</scope>
    <source>
        <strain evidence="2">DSM 27619</strain>
    </source>
</reference>
<evidence type="ECO:0000313" key="2">
    <source>
        <dbReference type="Proteomes" id="UP000184518"/>
    </source>
</evidence>
<proteinExistence type="predicted"/>
<dbReference type="Proteomes" id="UP000184518">
    <property type="component" value="Unassembled WGS sequence"/>
</dbReference>